<evidence type="ECO:0000313" key="5">
    <source>
        <dbReference type="EMBL" id="TPQ22743.1"/>
    </source>
</evidence>
<dbReference type="PANTHER" id="PTHR33495">
    <property type="entry name" value="ANTI-SIGMA FACTOR ANTAGONIST TM_1081-RELATED-RELATED"/>
    <property type="match status" value="1"/>
</dbReference>
<dbReference type="PANTHER" id="PTHR33495:SF2">
    <property type="entry name" value="ANTI-SIGMA FACTOR ANTAGONIST TM_1081-RELATED"/>
    <property type="match status" value="1"/>
</dbReference>
<accession>A0A505DDN6</accession>
<organism evidence="5 6">
    <name type="scientific">Streptomyces sporangiiformans</name>
    <dbReference type="NCBI Taxonomy" id="2315329"/>
    <lineage>
        <taxon>Bacteria</taxon>
        <taxon>Bacillati</taxon>
        <taxon>Actinomycetota</taxon>
        <taxon>Actinomycetes</taxon>
        <taxon>Kitasatosporales</taxon>
        <taxon>Streptomycetaceae</taxon>
        <taxon>Streptomyces</taxon>
    </lineage>
</organism>
<dbReference type="InterPro" id="IPR036513">
    <property type="entry name" value="STAS_dom_sf"/>
</dbReference>
<evidence type="ECO:0000256" key="1">
    <source>
        <dbReference type="ARBA" id="ARBA00009013"/>
    </source>
</evidence>
<comment type="similarity">
    <text evidence="1 2">Belongs to the anti-sigma-factor antagonist family.</text>
</comment>
<keyword evidence="6" id="KW-1185">Reference proteome</keyword>
<evidence type="ECO:0000256" key="2">
    <source>
        <dbReference type="RuleBase" id="RU003749"/>
    </source>
</evidence>
<reference evidence="5 6" key="1">
    <citation type="submission" date="2019-06" db="EMBL/GenBank/DDBJ databases">
        <title>Streptomyces sporangiiformans sp. nov., a novel actinomycete isolated from soil in Mount Song.</title>
        <authorList>
            <person name="Han L."/>
        </authorList>
    </citation>
    <scope>NUCLEOTIDE SEQUENCE [LARGE SCALE GENOMIC DNA]</scope>
    <source>
        <strain evidence="5 6">NEAU-SSA 1</strain>
    </source>
</reference>
<dbReference type="CDD" id="cd07043">
    <property type="entry name" value="STAS_anti-anti-sigma_factors"/>
    <property type="match status" value="1"/>
</dbReference>
<dbReference type="RefSeq" id="WP_119099673.1">
    <property type="nucleotide sequence ID" value="NZ_QXMJ01000078.1"/>
</dbReference>
<dbReference type="Pfam" id="PF01740">
    <property type="entry name" value="STAS"/>
    <property type="match status" value="1"/>
</dbReference>
<dbReference type="AlphaFoldDB" id="A0A505DDN6"/>
<dbReference type="Proteomes" id="UP000317378">
    <property type="component" value="Unassembled WGS sequence"/>
</dbReference>
<evidence type="ECO:0000256" key="3">
    <source>
        <dbReference type="SAM" id="MobiDB-lite"/>
    </source>
</evidence>
<dbReference type="SUPFAM" id="SSF52091">
    <property type="entry name" value="SpoIIaa-like"/>
    <property type="match status" value="1"/>
</dbReference>
<dbReference type="Gene3D" id="3.30.750.24">
    <property type="entry name" value="STAS domain"/>
    <property type="match status" value="1"/>
</dbReference>
<feature type="region of interest" description="Disordered" evidence="3">
    <location>
        <begin position="1"/>
        <end position="29"/>
    </location>
</feature>
<dbReference type="OrthoDB" id="4284170at2"/>
<protein>
    <recommendedName>
        <fullName evidence="2">Anti-sigma factor antagonist</fullName>
    </recommendedName>
</protein>
<dbReference type="NCBIfam" id="TIGR00377">
    <property type="entry name" value="ant_ant_sig"/>
    <property type="match status" value="1"/>
</dbReference>
<comment type="caution">
    <text evidence="5">The sequence shown here is derived from an EMBL/GenBank/DDBJ whole genome shotgun (WGS) entry which is preliminary data.</text>
</comment>
<feature type="domain" description="STAS" evidence="4">
    <location>
        <begin position="39"/>
        <end position="119"/>
    </location>
</feature>
<proteinExistence type="inferred from homology"/>
<dbReference type="EMBL" id="VCHX02000078">
    <property type="protein sequence ID" value="TPQ22743.1"/>
    <property type="molecule type" value="Genomic_DNA"/>
</dbReference>
<sequence>MPPEADDRTAGLPETSADVSGLPAANPSAHSRLSGEFTVVVVLGEIDMATAGALAEHLDAATARPQPQVLVDLRSADFFDCSGLRLLCRADSRAKERGGALRLVSDQPRIHRLLRASGLLKRFPPLPDLPPPSGADSASEPPPTGVSGPKTNQSRRRR</sequence>
<evidence type="ECO:0000259" key="4">
    <source>
        <dbReference type="PROSITE" id="PS50801"/>
    </source>
</evidence>
<dbReference type="InterPro" id="IPR002645">
    <property type="entry name" value="STAS_dom"/>
</dbReference>
<feature type="compositionally biased region" description="Pro residues" evidence="3">
    <location>
        <begin position="124"/>
        <end position="133"/>
    </location>
</feature>
<gene>
    <name evidence="5" type="ORF">FGD71_007900</name>
</gene>
<dbReference type="InterPro" id="IPR003658">
    <property type="entry name" value="Anti-sigma_ant"/>
</dbReference>
<feature type="region of interest" description="Disordered" evidence="3">
    <location>
        <begin position="121"/>
        <end position="158"/>
    </location>
</feature>
<name>A0A505DDN6_9ACTN</name>
<evidence type="ECO:0000313" key="6">
    <source>
        <dbReference type="Proteomes" id="UP000317378"/>
    </source>
</evidence>
<dbReference type="GO" id="GO:0043856">
    <property type="term" value="F:anti-sigma factor antagonist activity"/>
    <property type="evidence" value="ECO:0007669"/>
    <property type="project" value="InterPro"/>
</dbReference>
<dbReference type="PROSITE" id="PS50801">
    <property type="entry name" value="STAS"/>
    <property type="match status" value="1"/>
</dbReference>